<dbReference type="Gene3D" id="3.40.50.12780">
    <property type="entry name" value="N-terminal domain of ligase-like"/>
    <property type="match status" value="1"/>
</dbReference>
<proteinExistence type="predicted"/>
<dbReference type="SUPFAM" id="SSF56801">
    <property type="entry name" value="Acetyl-CoA synthetase-like"/>
    <property type="match status" value="1"/>
</dbReference>
<dbReference type="PANTHER" id="PTHR45527">
    <property type="entry name" value="NONRIBOSOMAL PEPTIDE SYNTHETASE"/>
    <property type="match status" value="1"/>
</dbReference>
<dbReference type="Pfam" id="PF00501">
    <property type="entry name" value="AMP-binding"/>
    <property type="match status" value="1"/>
</dbReference>
<dbReference type="GO" id="GO:0005737">
    <property type="term" value="C:cytoplasm"/>
    <property type="evidence" value="ECO:0007669"/>
    <property type="project" value="TreeGrafter"/>
</dbReference>
<accession>A0A6L9EES8</accession>
<dbReference type="GO" id="GO:0043041">
    <property type="term" value="P:amino acid activation for nonribosomal peptide biosynthetic process"/>
    <property type="evidence" value="ECO:0007669"/>
    <property type="project" value="TreeGrafter"/>
</dbReference>
<dbReference type="InterPro" id="IPR042099">
    <property type="entry name" value="ANL_N_sf"/>
</dbReference>
<gene>
    <name evidence="3" type="ORF">GTQ38_14560</name>
</gene>
<evidence type="ECO:0000259" key="2">
    <source>
        <dbReference type="Pfam" id="PF13193"/>
    </source>
</evidence>
<dbReference type="AlphaFoldDB" id="A0A6L9EES8"/>
<reference evidence="3 4" key="1">
    <citation type="submission" date="2020-01" db="EMBL/GenBank/DDBJ databases">
        <title>Bacteria diversity of Porities sp.</title>
        <authorList>
            <person name="Wang G."/>
        </authorList>
    </citation>
    <scope>NUCLEOTIDE SEQUENCE [LARGE SCALE GENOMIC DNA]</scope>
    <source>
        <strain evidence="3 4">R33</strain>
    </source>
</reference>
<dbReference type="RefSeq" id="WP_161436275.1">
    <property type="nucleotide sequence ID" value="NZ_WXYO01000006.1"/>
</dbReference>
<evidence type="ECO:0000259" key="1">
    <source>
        <dbReference type="Pfam" id="PF00501"/>
    </source>
</evidence>
<dbReference type="InterPro" id="IPR010071">
    <property type="entry name" value="AA_adenyl_dom"/>
</dbReference>
<feature type="domain" description="AMP-binding enzyme C-terminal" evidence="2">
    <location>
        <begin position="435"/>
        <end position="510"/>
    </location>
</feature>
<dbReference type="InterPro" id="IPR025110">
    <property type="entry name" value="AMP-bd_C"/>
</dbReference>
<name>A0A6L9EES8_9FLAO</name>
<dbReference type="NCBIfam" id="TIGR01733">
    <property type="entry name" value="AA-adenyl-dom"/>
    <property type="match status" value="1"/>
</dbReference>
<dbReference type="Proteomes" id="UP000475249">
    <property type="component" value="Unassembled WGS sequence"/>
</dbReference>
<dbReference type="InterPro" id="IPR045851">
    <property type="entry name" value="AMP-bd_C_sf"/>
</dbReference>
<dbReference type="PROSITE" id="PS00455">
    <property type="entry name" value="AMP_BINDING"/>
    <property type="match status" value="1"/>
</dbReference>
<dbReference type="PRINTS" id="PR00154">
    <property type="entry name" value="AMPBINDING"/>
</dbReference>
<dbReference type="Gene3D" id="3.30.300.30">
    <property type="match status" value="1"/>
</dbReference>
<organism evidence="3 4">
    <name type="scientific">Poritiphilus flavus</name>
    <dbReference type="NCBI Taxonomy" id="2697053"/>
    <lineage>
        <taxon>Bacteria</taxon>
        <taxon>Pseudomonadati</taxon>
        <taxon>Bacteroidota</taxon>
        <taxon>Flavobacteriia</taxon>
        <taxon>Flavobacteriales</taxon>
        <taxon>Flavobacteriaceae</taxon>
        <taxon>Poritiphilus</taxon>
    </lineage>
</organism>
<keyword evidence="4" id="KW-1185">Reference proteome</keyword>
<dbReference type="PANTHER" id="PTHR45527:SF1">
    <property type="entry name" value="FATTY ACID SYNTHASE"/>
    <property type="match status" value="1"/>
</dbReference>
<dbReference type="GO" id="GO:0031177">
    <property type="term" value="F:phosphopantetheine binding"/>
    <property type="evidence" value="ECO:0007669"/>
    <property type="project" value="TreeGrafter"/>
</dbReference>
<dbReference type="CDD" id="cd05930">
    <property type="entry name" value="A_NRPS"/>
    <property type="match status" value="1"/>
</dbReference>
<dbReference type="GO" id="GO:0044550">
    <property type="term" value="P:secondary metabolite biosynthetic process"/>
    <property type="evidence" value="ECO:0007669"/>
    <property type="project" value="TreeGrafter"/>
</dbReference>
<comment type="caution">
    <text evidence="3">The sequence shown here is derived from an EMBL/GenBank/DDBJ whole genome shotgun (WGS) entry which is preliminary data.</text>
</comment>
<sequence>MIYNLAQIIERSAAQFPNKEAFRCLDNAITYSKLEEQSNQLASYLIDAGLQKGDRVGIFMNRCLETATAVHGVFKAGGAFVPINPFMPVARVVTIMADCNIQHLLTTPAQKPKIDKIAAEAPFLTSVVGLAEVESPDVKAYTWETVFSRSLEAFTPPNILEQDLAFILYTSGSTGTPKGIMHTHYSGLSLARLAADLHDFSSDDRVGNFAPLHFDPSTFGYFAAPMVGATTVIIPDAHLRLPVSLAALVAKEKITVWYSVPLTLVQVLLHGEIDEHDFSSLRWVLFIGEVFPVKHLRELMIKWPHAKFNNLYGPAETVACTYYIIPEPPEVDEMVPIGTVWGNTDYMIIDSADQEVTKGEVGELVVRTATLMAGYWNNKELTERSFLRLPQAAGYDHIFYRTGDQVKENEKGELLFLGRNDRQIKLRGYRIELDEIEVTLLKNDQVEEAAVVVVETAEDERELEAVVRLVAGSGMHADEILNFSKTFLPSYAVPSSLRIMEDFPRTGSGKIDRNEIIKILEAQVYDG</sequence>
<dbReference type="InterPro" id="IPR020459">
    <property type="entry name" value="AMP-binding"/>
</dbReference>
<protein>
    <submittedName>
        <fullName evidence="3">Amino acid adenylation domain-containing protein</fullName>
    </submittedName>
</protein>
<evidence type="ECO:0000313" key="4">
    <source>
        <dbReference type="Proteomes" id="UP000475249"/>
    </source>
</evidence>
<dbReference type="InterPro" id="IPR000873">
    <property type="entry name" value="AMP-dep_synth/lig_dom"/>
</dbReference>
<dbReference type="Pfam" id="PF13193">
    <property type="entry name" value="AMP-binding_C"/>
    <property type="match status" value="1"/>
</dbReference>
<dbReference type="InterPro" id="IPR020845">
    <property type="entry name" value="AMP-binding_CS"/>
</dbReference>
<feature type="domain" description="AMP-dependent synthetase/ligase" evidence="1">
    <location>
        <begin position="10"/>
        <end position="376"/>
    </location>
</feature>
<evidence type="ECO:0000313" key="3">
    <source>
        <dbReference type="EMBL" id="NAS13236.1"/>
    </source>
</evidence>
<dbReference type="EMBL" id="WXYO01000006">
    <property type="protein sequence ID" value="NAS13236.1"/>
    <property type="molecule type" value="Genomic_DNA"/>
</dbReference>